<dbReference type="Gene3D" id="3.80.10.10">
    <property type="entry name" value="Ribonuclease Inhibitor"/>
    <property type="match status" value="4"/>
</dbReference>
<keyword evidence="6" id="KW-0677">Repeat</keyword>
<evidence type="ECO:0000313" key="19">
    <source>
        <dbReference type="RefSeq" id="XP_022311576.1"/>
    </source>
</evidence>
<dbReference type="Gene3D" id="3.40.50.10140">
    <property type="entry name" value="Toll/interleukin-1 receptor homology (TIR) domain"/>
    <property type="match status" value="1"/>
</dbReference>
<evidence type="ECO:0000256" key="5">
    <source>
        <dbReference type="ARBA" id="ARBA00022729"/>
    </source>
</evidence>
<evidence type="ECO:0000256" key="2">
    <source>
        <dbReference type="ARBA" id="ARBA00009634"/>
    </source>
</evidence>
<gene>
    <name evidence="15 16 17 18 19 20" type="primary">LOC111116845</name>
</gene>
<feature type="chain" id="PRO_5044666148" evidence="12">
    <location>
        <begin position="25"/>
        <end position="830"/>
    </location>
</feature>
<feature type="domain" description="TIR" evidence="13">
    <location>
        <begin position="693"/>
        <end position="830"/>
    </location>
</feature>
<reference evidence="15 16" key="1">
    <citation type="submission" date="2025-04" db="UniProtKB">
        <authorList>
            <consortium name="RefSeq"/>
        </authorList>
    </citation>
    <scope>IDENTIFICATION</scope>
    <source>
        <tissue evidence="15 16">Whole sample</tissue>
    </source>
</reference>
<evidence type="ECO:0000313" key="14">
    <source>
        <dbReference type="Proteomes" id="UP000694844"/>
    </source>
</evidence>
<evidence type="ECO:0000313" key="20">
    <source>
        <dbReference type="RefSeq" id="XP_022311577.1"/>
    </source>
</evidence>
<dbReference type="InterPro" id="IPR000157">
    <property type="entry name" value="TIR_dom"/>
</dbReference>
<dbReference type="RefSeq" id="XP_022311572.1">
    <property type="nucleotide sequence ID" value="XM_022455864.1"/>
</dbReference>
<dbReference type="Pfam" id="PF13855">
    <property type="entry name" value="LRR_8"/>
    <property type="match status" value="1"/>
</dbReference>
<dbReference type="OrthoDB" id="6156376at2759"/>
<keyword evidence="7 11" id="KW-1133">Transmembrane helix</keyword>
<dbReference type="InterPro" id="IPR032675">
    <property type="entry name" value="LRR_dom_sf"/>
</dbReference>
<dbReference type="PROSITE" id="PS50104">
    <property type="entry name" value="TIR"/>
    <property type="match status" value="1"/>
</dbReference>
<keyword evidence="5 12" id="KW-0732">Signal</keyword>
<dbReference type="RefSeq" id="XP_022311575.1">
    <property type="nucleotide sequence ID" value="XM_022455867.1"/>
</dbReference>
<dbReference type="InterPro" id="IPR001611">
    <property type="entry name" value="Leu-rich_rpt"/>
</dbReference>
<evidence type="ECO:0000256" key="7">
    <source>
        <dbReference type="ARBA" id="ARBA00022989"/>
    </source>
</evidence>
<dbReference type="SUPFAM" id="SSF52058">
    <property type="entry name" value="L domain-like"/>
    <property type="match status" value="2"/>
</dbReference>
<evidence type="ECO:0000256" key="10">
    <source>
        <dbReference type="ARBA" id="ARBA00023180"/>
    </source>
</evidence>
<comment type="similarity">
    <text evidence="2">Belongs to the Toll-like receptor family.</text>
</comment>
<dbReference type="SMART" id="SM00255">
    <property type="entry name" value="TIR"/>
    <property type="match status" value="1"/>
</dbReference>
<keyword evidence="4 11" id="KW-0812">Transmembrane</keyword>
<keyword evidence="3" id="KW-0433">Leucine-rich repeat</keyword>
<dbReference type="PANTHER" id="PTHR24365">
    <property type="entry name" value="TOLL-LIKE RECEPTOR"/>
    <property type="match status" value="1"/>
</dbReference>
<dbReference type="Pfam" id="PF13676">
    <property type="entry name" value="TIR_2"/>
    <property type="match status" value="1"/>
</dbReference>
<evidence type="ECO:0000256" key="4">
    <source>
        <dbReference type="ARBA" id="ARBA00022692"/>
    </source>
</evidence>
<evidence type="ECO:0000256" key="6">
    <source>
        <dbReference type="ARBA" id="ARBA00022737"/>
    </source>
</evidence>
<feature type="signal peptide" evidence="12">
    <location>
        <begin position="1"/>
        <end position="24"/>
    </location>
</feature>
<dbReference type="GeneID" id="111116845"/>
<dbReference type="GO" id="GO:0002224">
    <property type="term" value="P:toll-like receptor signaling pathway"/>
    <property type="evidence" value="ECO:0007669"/>
    <property type="project" value="InterPro"/>
</dbReference>
<evidence type="ECO:0000313" key="15">
    <source>
        <dbReference type="RefSeq" id="XP_022311571.1"/>
    </source>
</evidence>
<evidence type="ECO:0000256" key="11">
    <source>
        <dbReference type="SAM" id="Phobius"/>
    </source>
</evidence>
<evidence type="ECO:0000313" key="18">
    <source>
        <dbReference type="RefSeq" id="XP_022311575.1"/>
    </source>
</evidence>
<dbReference type="RefSeq" id="XP_022311574.1">
    <property type="nucleotide sequence ID" value="XM_022455866.1"/>
</dbReference>
<dbReference type="Proteomes" id="UP000694844">
    <property type="component" value="Chromosome 10"/>
</dbReference>
<evidence type="ECO:0000256" key="8">
    <source>
        <dbReference type="ARBA" id="ARBA00023136"/>
    </source>
</evidence>
<keyword evidence="14" id="KW-1185">Reference proteome</keyword>
<sequence length="830" mass="96270">MTEEATFFFLLVAVIAAKFSSTLPCSSESRCHCYHVNNMLTADCSNLHLTKPPIFNKEVRRIDLSYNHLLEIPVNMPSEIVYLNIGVNNIRYPQKSTLARYKHLHWLNINRNCLWEGLKIWPSRFFENLTKLETLIMRDNCPINVGSHMKYPKEGFFGLSSLKHIELNGLEQGNFGDAFDKNNSIEILILSIEGGHCMLSNIKSDTFSIFKKVTNITLYGCGIKYIEKGAFANLSELVYLDITKNTDLTLSVLFNITNDLKHSNIQTLVANKIQCFNGLLPILEIELIKHLQNTTLKELSLAGNRIALFEHFVTAYLPKSLKYLNVGDNMFIFGIYLIEGYFLSNLERLDIAYDGHYNYDFESGCHYNLNGCDKKYISYTINSQVKYGQNMTYQLPPKLKYLNIANLQINVQTTSNKYGISKKNILTHLYASGNLFYNFPDIFGLHNLQYADFSNNFCSNITKQVFRDKNMLSHLNLSRNLLGSILKSQASSDLFTFLPQLKTLDLSSNWITYLPERIFVFTNNIEILNLSNNEIETISFDLTSALKLREIDLSFNKIVKLDSDSMLKLNAPRKIPLVINMANNSFTCDCGSLDFLRWMKSSTNKHFLQIDKYECLYENGTRTTMKELAQTIVSLEQDCRSYTTTIVISCLLFILTVILMCFGTCYRYRWKLRYMYYVGKRKIFLEYDRLGDYHFDVFVSYAESERQLFIPSLRMLEKDLDLRFCIHSRDFMPGVIIHENITNAVHYSKQTVCFVSKAFLKSEYCMYELQMAKMEGIRRGTEDALLIVLVDGDIEDLHRVVNTNRVYLEYNKDHPEEFWNAFEHTLREIL</sequence>
<dbReference type="RefSeq" id="XP_022311571.1">
    <property type="nucleotide sequence ID" value="XM_022455863.1"/>
</dbReference>
<dbReference type="GO" id="GO:0006955">
    <property type="term" value="P:immune response"/>
    <property type="evidence" value="ECO:0007669"/>
    <property type="project" value="InterPro"/>
</dbReference>
<accession>A0A8B8C768</accession>
<dbReference type="RefSeq" id="XP_022311576.1">
    <property type="nucleotide sequence ID" value="XM_022455868.1"/>
</dbReference>
<organism evidence="14 16">
    <name type="scientific">Crassostrea virginica</name>
    <name type="common">Eastern oyster</name>
    <dbReference type="NCBI Taxonomy" id="6565"/>
    <lineage>
        <taxon>Eukaryota</taxon>
        <taxon>Metazoa</taxon>
        <taxon>Spiralia</taxon>
        <taxon>Lophotrochozoa</taxon>
        <taxon>Mollusca</taxon>
        <taxon>Bivalvia</taxon>
        <taxon>Autobranchia</taxon>
        <taxon>Pteriomorphia</taxon>
        <taxon>Ostreida</taxon>
        <taxon>Ostreoidea</taxon>
        <taxon>Ostreidae</taxon>
        <taxon>Crassostrea</taxon>
    </lineage>
</organism>
<evidence type="ECO:0000256" key="3">
    <source>
        <dbReference type="ARBA" id="ARBA00022614"/>
    </source>
</evidence>
<dbReference type="RefSeq" id="XP_022311577.1">
    <property type="nucleotide sequence ID" value="XM_022455869.1"/>
</dbReference>
<evidence type="ECO:0000313" key="17">
    <source>
        <dbReference type="RefSeq" id="XP_022311574.1"/>
    </source>
</evidence>
<keyword evidence="10" id="KW-0325">Glycoprotein</keyword>
<dbReference type="AlphaFoldDB" id="A0A8B8C768"/>
<evidence type="ECO:0000259" key="13">
    <source>
        <dbReference type="PROSITE" id="PS50104"/>
    </source>
</evidence>
<evidence type="ECO:0000256" key="12">
    <source>
        <dbReference type="SAM" id="SignalP"/>
    </source>
</evidence>
<dbReference type="PANTHER" id="PTHR24365:SF530">
    <property type="entry name" value="MSTPROX-RELATED"/>
    <property type="match status" value="1"/>
</dbReference>
<keyword evidence="8 11" id="KW-0472">Membrane</keyword>
<protein>
    <submittedName>
        <fullName evidence="15 16">Toll-like receptor 4 isoform X1</fullName>
    </submittedName>
</protein>
<evidence type="ECO:0000256" key="9">
    <source>
        <dbReference type="ARBA" id="ARBA00023170"/>
    </source>
</evidence>
<dbReference type="PROSITE" id="PS51450">
    <property type="entry name" value="LRR"/>
    <property type="match status" value="3"/>
</dbReference>
<feature type="transmembrane region" description="Helical" evidence="11">
    <location>
        <begin position="646"/>
        <end position="666"/>
    </location>
</feature>
<dbReference type="InterPro" id="IPR003591">
    <property type="entry name" value="Leu-rich_rpt_typical-subtyp"/>
</dbReference>
<name>A0A8B8C768_CRAVI</name>
<dbReference type="GO" id="GO:0004888">
    <property type="term" value="F:transmembrane signaling receptor activity"/>
    <property type="evidence" value="ECO:0007669"/>
    <property type="project" value="InterPro"/>
</dbReference>
<dbReference type="GO" id="GO:0005886">
    <property type="term" value="C:plasma membrane"/>
    <property type="evidence" value="ECO:0007669"/>
    <property type="project" value="TreeGrafter"/>
</dbReference>
<dbReference type="KEGG" id="cvn:111116845"/>
<dbReference type="PIRSF" id="PIRSF037595">
    <property type="entry name" value="Toll-like_receptor"/>
    <property type="match status" value="1"/>
</dbReference>
<evidence type="ECO:0000256" key="1">
    <source>
        <dbReference type="ARBA" id="ARBA00004479"/>
    </source>
</evidence>
<evidence type="ECO:0000313" key="16">
    <source>
        <dbReference type="RefSeq" id="XP_022311572.1"/>
    </source>
</evidence>
<keyword evidence="9" id="KW-0675">Receptor</keyword>
<dbReference type="InterPro" id="IPR017241">
    <property type="entry name" value="Toll-like_receptor"/>
</dbReference>
<proteinExistence type="inferred from homology"/>
<dbReference type="SUPFAM" id="SSF52200">
    <property type="entry name" value="Toll/Interleukin receptor TIR domain"/>
    <property type="match status" value="1"/>
</dbReference>
<comment type="subcellular location">
    <subcellularLocation>
        <location evidence="1">Membrane</location>
        <topology evidence="1">Single-pass type I membrane protein</topology>
    </subcellularLocation>
</comment>
<dbReference type="SMART" id="SM00369">
    <property type="entry name" value="LRR_TYP"/>
    <property type="match status" value="3"/>
</dbReference>
<dbReference type="InterPro" id="IPR035897">
    <property type="entry name" value="Toll_tir_struct_dom_sf"/>
</dbReference>